<dbReference type="EMBL" id="REFO01000010">
    <property type="protein sequence ID" value="RMA97887.1"/>
    <property type="molecule type" value="Genomic_DNA"/>
</dbReference>
<dbReference type="SUPFAM" id="SSF52540">
    <property type="entry name" value="P-loop containing nucleoside triphosphate hydrolases"/>
    <property type="match status" value="1"/>
</dbReference>
<dbReference type="GO" id="GO:0003684">
    <property type="term" value="F:damaged DNA binding"/>
    <property type="evidence" value="ECO:0007669"/>
    <property type="project" value="InterPro"/>
</dbReference>
<dbReference type="GO" id="GO:0016787">
    <property type="term" value="F:hydrolase activity"/>
    <property type="evidence" value="ECO:0007669"/>
    <property type="project" value="UniProtKB-KW"/>
</dbReference>
<feature type="region of interest" description="Lon-protease-like" evidence="11">
    <location>
        <begin position="350"/>
        <end position="450"/>
    </location>
</feature>
<comment type="domain">
    <text evidence="11">The middle region has homology to RecA with ATPase motifs including the RadA KNRFG motif, while the C-terminus is homologous to Lon protease.</text>
</comment>
<dbReference type="PANTHER" id="PTHR32472:SF10">
    <property type="entry name" value="DNA REPAIR PROTEIN RADA-LIKE PROTEIN"/>
    <property type="match status" value="1"/>
</dbReference>
<evidence type="ECO:0000259" key="14">
    <source>
        <dbReference type="PROSITE" id="PS50162"/>
    </source>
</evidence>
<evidence type="ECO:0000256" key="11">
    <source>
        <dbReference type="HAMAP-Rule" id="MF_01498"/>
    </source>
</evidence>
<evidence type="ECO:0000256" key="8">
    <source>
        <dbReference type="ARBA" id="ARBA00023016"/>
    </source>
</evidence>
<dbReference type="PANTHER" id="PTHR32472">
    <property type="entry name" value="DNA REPAIR PROTEIN RADA"/>
    <property type="match status" value="1"/>
</dbReference>
<reference evidence="16 17" key="1">
    <citation type="submission" date="2018-10" db="EMBL/GenBank/DDBJ databases">
        <title>Genomic Encyclopedia of Archaeal and Bacterial Type Strains, Phase II (KMG-II): from individual species to whole genera.</title>
        <authorList>
            <person name="Goeker M."/>
        </authorList>
    </citation>
    <scope>NUCLEOTIDE SEQUENCE [LARGE SCALE GENOMIC DNA]</scope>
    <source>
        <strain evidence="16 17">VM1</strain>
    </source>
</reference>
<comment type="caution">
    <text evidence="16">The sequence shown here is derived from an EMBL/GenBank/DDBJ whole genome shotgun (WGS) entry which is preliminary data.</text>
</comment>
<keyword evidence="1 11" id="KW-0479">Metal-binding</keyword>
<evidence type="ECO:0000259" key="15">
    <source>
        <dbReference type="PROSITE" id="PS51199"/>
    </source>
</evidence>
<dbReference type="FunFam" id="3.40.50.300:FF:000050">
    <property type="entry name" value="DNA repair protein RadA"/>
    <property type="match status" value="1"/>
</dbReference>
<dbReference type="InterPro" id="IPR020568">
    <property type="entry name" value="Ribosomal_Su5_D2-typ_SF"/>
</dbReference>
<dbReference type="PROSITE" id="PS50162">
    <property type="entry name" value="RECA_2"/>
    <property type="match status" value="1"/>
</dbReference>
<dbReference type="NCBIfam" id="TIGR00416">
    <property type="entry name" value="sms"/>
    <property type="match status" value="1"/>
</dbReference>
<keyword evidence="4 13" id="KW-0863">Zinc-finger</keyword>
<dbReference type="SMART" id="SM00382">
    <property type="entry name" value="AAA"/>
    <property type="match status" value="1"/>
</dbReference>
<keyword evidence="8 11" id="KW-0346">Stress response</keyword>
<dbReference type="GO" id="GO:0140664">
    <property type="term" value="F:ATP-dependent DNA damage sensor activity"/>
    <property type="evidence" value="ECO:0007669"/>
    <property type="project" value="InterPro"/>
</dbReference>
<evidence type="ECO:0000256" key="3">
    <source>
        <dbReference type="ARBA" id="ARBA00022763"/>
    </source>
</evidence>
<comment type="function">
    <text evidence="13">DNA-dependent ATPase involved in processing of recombination intermediates, plays a role in repairing DNA breaks. Stimulates the branch migration of RecA-mediated strand transfer reactions, allowing the 3' invading strand to extend heteroduplex DNA faster. Binds ssDNA in the presence of ADP but not other nucleotides, has ATPase activity that is stimulated by ssDNA and various branched DNA structures, but inhibited by SSB. Does not have RecA's homology-searching function.</text>
</comment>
<dbReference type="GO" id="GO:0008270">
    <property type="term" value="F:zinc ion binding"/>
    <property type="evidence" value="ECO:0007669"/>
    <property type="project" value="UniProtKB-KW"/>
</dbReference>
<dbReference type="GO" id="GO:0000725">
    <property type="term" value="P:recombinational repair"/>
    <property type="evidence" value="ECO:0007669"/>
    <property type="project" value="UniProtKB-UniRule"/>
</dbReference>
<evidence type="ECO:0000256" key="2">
    <source>
        <dbReference type="ARBA" id="ARBA00022741"/>
    </source>
</evidence>
<dbReference type="GO" id="GO:0005524">
    <property type="term" value="F:ATP binding"/>
    <property type="evidence" value="ECO:0007669"/>
    <property type="project" value="UniProtKB-UniRule"/>
</dbReference>
<dbReference type="SUPFAM" id="SSF54211">
    <property type="entry name" value="Ribosomal protein S5 domain 2-like"/>
    <property type="match status" value="1"/>
</dbReference>
<dbReference type="InterPro" id="IPR007694">
    <property type="entry name" value="DNA_helicase_DnaB-like_C"/>
</dbReference>
<keyword evidence="9 11" id="KW-0238">DNA-binding</keyword>
<dbReference type="GO" id="GO:0006260">
    <property type="term" value="P:DNA replication"/>
    <property type="evidence" value="ECO:0007669"/>
    <property type="project" value="InterPro"/>
</dbReference>
<proteinExistence type="inferred from homology"/>
<comment type="function">
    <text evidence="11">Plays a role in repairing double-strand DNA breaks, probably involving stabilizing or processing branched DNA or blocked replication forks.</text>
</comment>
<protein>
    <recommendedName>
        <fullName evidence="11 12">DNA repair protein RadA</fullName>
    </recommendedName>
</protein>
<dbReference type="Pfam" id="PF06745">
    <property type="entry name" value="ATPase"/>
    <property type="match status" value="1"/>
</dbReference>
<gene>
    <name evidence="11" type="primary">radA</name>
    <name evidence="16" type="ORF">CLV39_0517</name>
</gene>
<evidence type="ECO:0000256" key="10">
    <source>
        <dbReference type="ARBA" id="ARBA00023204"/>
    </source>
</evidence>
<dbReference type="HAMAP" id="MF_01498">
    <property type="entry name" value="RadA_bact"/>
    <property type="match status" value="1"/>
</dbReference>
<dbReference type="PRINTS" id="PR01874">
    <property type="entry name" value="DNAREPAIRADA"/>
</dbReference>
<keyword evidence="3 11" id="KW-0227">DNA damage</keyword>
<evidence type="ECO:0000313" key="16">
    <source>
        <dbReference type="EMBL" id="RMA97887.1"/>
    </source>
</evidence>
<dbReference type="Proteomes" id="UP000280842">
    <property type="component" value="Unassembled WGS sequence"/>
</dbReference>
<name>A0A3M0BL49_9AQUI</name>
<evidence type="ECO:0000256" key="4">
    <source>
        <dbReference type="ARBA" id="ARBA00022771"/>
    </source>
</evidence>
<dbReference type="Pfam" id="PF18073">
    <property type="entry name" value="Zn_ribbon_LapB"/>
    <property type="match status" value="1"/>
</dbReference>
<dbReference type="Pfam" id="PF13541">
    <property type="entry name" value="ChlI"/>
    <property type="match status" value="1"/>
</dbReference>
<dbReference type="InterPro" id="IPR027417">
    <property type="entry name" value="P-loop_NTPase"/>
</dbReference>
<dbReference type="InterPro" id="IPR041166">
    <property type="entry name" value="Rubredoxin_2"/>
</dbReference>
<keyword evidence="10 11" id="KW-0234">DNA repair</keyword>
<dbReference type="InterPro" id="IPR004504">
    <property type="entry name" value="DNA_repair_RadA"/>
</dbReference>
<dbReference type="InterPro" id="IPR003593">
    <property type="entry name" value="AAA+_ATPase"/>
</dbReference>
<feature type="domain" description="SF4 helicase" evidence="15">
    <location>
        <begin position="62"/>
        <end position="233"/>
    </location>
</feature>
<evidence type="ECO:0000256" key="5">
    <source>
        <dbReference type="ARBA" id="ARBA00022801"/>
    </source>
</evidence>
<dbReference type="OrthoDB" id="9803906at2"/>
<evidence type="ECO:0000256" key="12">
    <source>
        <dbReference type="NCBIfam" id="TIGR00416"/>
    </source>
</evidence>
<feature type="short sequence motif" description="RadA KNRFG motif" evidence="11">
    <location>
        <begin position="251"/>
        <end position="255"/>
    </location>
</feature>
<evidence type="ECO:0000313" key="17">
    <source>
        <dbReference type="Proteomes" id="UP000280842"/>
    </source>
</evidence>
<organism evidence="16 17">
    <name type="scientific">Hydrogenothermus marinus</name>
    <dbReference type="NCBI Taxonomy" id="133270"/>
    <lineage>
        <taxon>Bacteria</taxon>
        <taxon>Pseudomonadati</taxon>
        <taxon>Aquificota</taxon>
        <taxon>Aquificia</taxon>
        <taxon>Aquificales</taxon>
        <taxon>Hydrogenothermaceae</taxon>
        <taxon>Hydrogenothermus</taxon>
    </lineage>
</organism>
<sequence>MAKVKTVYVCSKCGAKSFKWAGKCSNCGAFGSFVEEKITNKKSGNYSIKSEISVKPLSSINETLNIDRISTYIPTLDEALGGGIVPGQVILLSGEPGIGKSTLLLQIAYNLAKNNKKVLYVSGEESAQQIFIRGKRIDAIHENVLILADTNLENILNAIEKENPDFIILDSVQTVYSQELESTAGSVSQVKEVSGKLTEIAKQKNIPTVLVGQITKEGSIAGPKVLEHLVDTVAYFEGERGHAYRVLKLIKNRFGAAGELAVFSMTSKGLKEIKDPSSFFLSEKPEGKSGSIIFPFTEGSKPVLIEIQALVSKTVYAVPQRRSQGIDINRVSIITAILEKELNLFLKDKDIFINVVGGMHIKEPAVDLPVAIAIISSALEKPIDKNFAAFGELGLTGEIRSVYYTDLRLKECKKFGISNIMIPYNSDIKEKGIKLVKNIKEAFSILFKGK</sequence>
<comment type="similarity">
    <text evidence="11 13">Belongs to the RecA family. RadA subfamily.</text>
</comment>
<dbReference type="GO" id="GO:0005829">
    <property type="term" value="C:cytosol"/>
    <property type="evidence" value="ECO:0007669"/>
    <property type="project" value="TreeGrafter"/>
</dbReference>
<accession>A0A3M0BL49</accession>
<dbReference type="InterPro" id="IPR014774">
    <property type="entry name" value="KaiC-like_dom"/>
</dbReference>
<keyword evidence="6 13" id="KW-0862">Zinc</keyword>
<keyword evidence="5" id="KW-0378">Hydrolase</keyword>
<dbReference type="PROSITE" id="PS51199">
    <property type="entry name" value="SF4_HELICASE"/>
    <property type="match status" value="1"/>
</dbReference>
<keyword evidence="7 11" id="KW-0067">ATP-binding</keyword>
<dbReference type="GO" id="GO:0003678">
    <property type="term" value="F:DNA helicase activity"/>
    <property type="evidence" value="ECO:0007669"/>
    <property type="project" value="InterPro"/>
</dbReference>
<dbReference type="Gene3D" id="3.30.230.10">
    <property type="match status" value="1"/>
</dbReference>
<evidence type="ECO:0000256" key="13">
    <source>
        <dbReference type="RuleBase" id="RU003555"/>
    </source>
</evidence>
<feature type="domain" description="RecA family profile 1" evidence="14">
    <location>
        <begin position="65"/>
        <end position="214"/>
    </location>
</feature>
<keyword evidence="2 11" id="KW-0547">Nucleotide-binding</keyword>
<dbReference type="AlphaFoldDB" id="A0A3M0BL49"/>
<evidence type="ECO:0000256" key="6">
    <source>
        <dbReference type="ARBA" id="ARBA00022833"/>
    </source>
</evidence>
<dbReference type="InterPro" id="IPR014721">
    <property type="entry name" value="Ribsml_uS5_D2-typ_fold_subgr"/>
</dbReference>
<dbReference type="Gene3D" id="3.40.50.300">
    <property type="entry name" value="P-loop containing nucleotide triphosphate hydrolases"/>
    <property type="match status" value="1"/>
</dbReference>
<keyword evidence="17" id="KW-1185">Reference proteome</keyword>
<dbReference type="InterPro" id="IPR020588">
    <property type="entry name" value="RecA_ATP-bd"/>
</dbReference>
<dbReference type="CDD" id="cd01121">
    <property type="entry name" value="RadA_SMS_N"/>
    <property type="match status" value="1"/>
</dbReference>
<evidence type="ECO:0000256" key="7">
    <source>
        <dbReference type="ARBA" id="ARBA00022840"/>
    </source>
</evidence>
<feature type="binding site" evidence="11">
    <location>
        <begin position="94"/>
        <end position="101"/>
    </location>
    <ligand>
        <name>ATP</name>
        <dbReference type="ChEBI" id="CHEBI:30616"/>
    </ligand>
</feature>
<dbReference type="RefSeq" id="WP_121922648.1">
    <property type="nucleotide sequence ID" value="NZ_REFO01000010.1"/>
</dbReference>
<evidence type="ECO:0000256" key="9">
    <source>
        <dbReference type="ARBA" id="ARBA00023125"/>
    </source>
</evidence>
<evidence type="ECO:0000256" key="1">
    <source>
        <dbReference type="ARBA" id="ARBA00022723"/>
    </source>
</evidence>